<keyword evidence="1" id="KW-0238">DNA-binding</keyword>
<organism evidence="3 4">
    <name type="scientific">Bradyrhizobium barranii</name>
    <dbReference type="NCBI Taxonomy" id="2992140"/>
    <lineage>
        <taxon>Bacteria</taxon>
        <taxon>Pseudomonadati</taxon>
        <taxon>Pseudomonadota</taxon>
        <taxon>Alphaproteobacteria</taxon>
        <taxon>Hyphomicrobiales</taxon>
        <taxon>Nitrobacteraceae</taxon>
        <taxon>Bradyrhizobium</taxon>
    </lineage>
</organism>
<dbReference type="CDD" id="cd02209">
    <property type="entry name" value="cupin_XRE_C"/>
    <property type="match status" value="1"/>
</dbReference>
<dbReference type="InterPro" id="IPR010982">
    <property type="entry name" value="Lambda_DNA-bd_dom_sf"/>
</dbReference>
<keyword evidence="3" id="KW-0614">Plasmid</keyword>
<evidence type="ECO:0000313" key="4">
    <source>
        <dbReference type="Proteomes" id="UP001430990"/>
    </source>
</evidence>
<feature type="domain" description="HTH cro/C1-type" evidence="2">
    <location>
        <begin position="1"/>
        <end position="46"/>
    </location>
</feature>
<dbReference type="PANTHER" id="PTHR46797">
    <property type="entry name" value="HTH-TYPE TRANSCRIPTIONAL REGULATOR"/>
    <property type="match status" value="1"/>
</dbReference>
<accession>A0ABY3R1S5</accession>
<dbReference type="PANTHER" id="PTHR46797:SF1">
    <property type="entry name" value="METHYLPHOSPHONATE SYNTHASE"/>
    <property type="match status" value="1"/>
</dbReference>
<dbReference type="InterPro" id="IPR013096">
    <property type="entry name" value="Cupin_2"/>
</dbReference>
<dbReference type="InterPro" id="IPR050807">
    <property type="entry name" value="TransReg_Diox_bact_type"/>
</dbReference>
<dbReference type="SUPFAM" id="SSF51182">
    <property type="entry name" value="RmlC-like cupins"/>
    <property type="match status" value="1"/>
</dbReference>
<dbReference type="InterPro" id="IPR011051">
    <property type="entry name" value="RmlC_Cupin_sf"/>
</dbReference>
<dbReference type="SMART" id="SM00530">
    <property type="entry name" value="HTH_XRE"/>
    <property type="match status" value="1"/>
</dbReference>
<gene>
    <name evidence="3" type="ORF">BjapCC829_48210</name>
</gene>
<geneLocation type="plasmid" evidence="3 4">
    <name>pCC829_2</name>
</geneLocation>
<name>A0ABY3R1S5_9BRAD</name>
<protein>
    <submittedName>
        <fullName evidence="3">XRE family transcriptional regulator</fullName>
    </submittedName>
</protein>
<keyword evidence="4" id="KW-1185">Reference proteome</keyword>
<evidence type="ECO:0000313" key="3">
    <source>
        <dbReference type="EMBL" id="UFW92062.1"/>
    </source>
</evidence>
<dbReference type="Gene3D" id="2.60.120.10">
    <property type="entry name" value="Jelly Rolls"/>
    <property type="match status" value="1"/>
</dbReference>
<dbReference type="CDD" id="cd00093">
    <property type="entry name" value="HTH_XRE"/>
    <property type="match status" value="1"/>
</dbReference>
<dbReference type="Proteomes" id="UP001430990">
    <property type="component" value="Plasmid pCC829_2"/>
</dbReference>
<evidence type="ECO:0000259" key="2">
    <source>
        <dbReference type="PROSITE" id="PS50943"/>
    </source>
</evidence>
<dbReference type="Gene3D" id="1.10.260.40">
    <property type="entry name" value="lambda repressor-like DNA-binding domains"/>
    <property type="match status" value="1"/>
</dbReference>
<dbReference type="SUPFAM" id="SSF47413">
    <property type="entry name" value="lambda repressor-like DNA-binding domains"/>
    <property type="match status" value="1"/>
</dbReference>
<dbReference type="Pfam" id="PF07883">
    <property type="entry name" value="Cupin_2"/>
    <property type="match status" value="1"/>
</dbReference>
<dbReference type="InterPro" id="IPR001387">
    <property type="entry name" value="Cro/C1-type_HTH"/>
</dbReference>
<proteinExistence type="predicted"/>
<dbReference type="EMBL" id="CP088102">
    <property type="protein sequence ID" value="UFW92062.1"/>
    <property type="molecule type" value="Genomic_DNA"/>
</dbReference>
<dbReference type="Pfam" id="PF01381">
    <property type="entry name" value="HTH_3"/>
    <property type="match status" value="1"/>
</dbReference>
<dbReference type="InterPro" id="IPR014710">
    <property type="entry name" value="RmlC-like_jellyroll"/>
</dbReference>
<evidence type="ECO:0000256" key="1">
    <source>
        <dbReference type="ARBA" id="ARBA00023125"/>
    </source>
</evidence>
<reference evidence="3" key="1">
    <citation type="submission" date="2021-11" db="EMBL/GenBank/DDBJ databases">
        <title>Australian commercial rhizobial inoculants.</title>
        <authorList>
            <person name="Kohlmeier M.G."/>
            <person name="O'Hara G.W."/>
            <person name="Colombi E."/>
            <person name="Ramsay J.P."/>
            <person name="Terpolilli J."/>
        </authorList>
    </citation>
    <scope>NUCLEOTIDE SEQUENCE</scope>
    <source>
        <strain evidence="3">CC829</strain>
        <plasmid evidence="3">pCC829_2</plasmid>
    </source>
</reference>
<dbReference type="PROSITE" id="PS50943">
    <property type="entry name" value="HTH_CROC1"/>
    <property type="match status" value="1"/>
</dbReference>
<sequence length="164" mass="17696">MTLEQLAADSGLTRSYLSKLERGLSSPSIGSAIKIAEALGTTLDHFYGQPDDHDPITIVRAKNGKAGDVDTHLSLVAGLAPERTMRAFVVRPTKTAKRGRIMSHHEGEEILFILTGRIELVIGKRKETLNPGDCIQFDSTIPHKLIQVSSEPASALVVIATKTA</sequence>